<protein>
    <submittedName>
        <fullName evidence="1">Uncharacterized protein</fullName>
    </submittedName>
</protein>
<dbReference type="Proteomes" id="UP001144978">
    <property type="component" value="Unassembled WGS sequence"/>
</dbReference>
<proteinExistence type="predicted"/>
<keyword evidence="2" id="KW-1185">Reference proteome</keyword>
<name>A0ACC1QDD0_9APHY</name>
<reference evidence="1" key="1">
    <citation type="submission" date="2022-08" db="EMBL/GenBank/DDBJ databases">
        <title>Genome Sequence of Pycnoporus sanguineus.</title>
        <authorList>
            <person name="Buettner E."/>
        </authorList>
    </citation>
    <scope>NUCLEOTIDE SEQUENCE</scope>
    <source>
        <strain evidence="1">CG-C14</strain>
    </source>
</reference>
<evidence type="ECO:0000313" key="1">
    <source>
        <dbReference type="EMBL" id="KAJ3019484.1"/>
    </source>
</evidence>
<comment type="caution">
    <text evidence="1">The sequence shown here is derived from an EMBL/GenBank/DDBJ whole genome shotgun (WGS) entry which is preliminary data.</text>
</comment>
<gene>
    <name evidence="1" type="ORF">NUW54_g70</name>
</gene>
<dbReference type="EMBL" id="JANSHE010000008">
    <property type="protein sequence ID" value="KAJ3019484.1"/>
    <property type="molecule type" value="Genomic_DNA"/>
</dbReference>
<evidence type="ECO:0000313" key="2">
    <source>
        <dbReference type="Proteomes" id="UP001144978"/>
    </source>
</evidence>
<sequence length="92" mass="9876">MATPSCALQFPCPVPWAWALPYVINNLGRSSQHFRLFPPATPGYSPPAPPPPVHWALSPATISYPAPALIPLPCPPAYVPTLLPIFLPARPS</sequence>
<organism evidence="1 2">
    <name type="scientific">Trametes sanguinea</name>
    <dbReference type="NCBI Taxonomy" id="158606"/>
    <lineage>
        <taxon>Eukaryota</taxon>
        <taxon>Fungi</taxon>
        <taxon>Dikarya</taxon>
        <taxon>Basidiomycota</taxon>
        <taxon>Agaricomycotina</taxon>
        <taxon>Agaricomycetes</taxon>
        <taxon>Polyporales</taxon>
        <taxon>Polyporaceae</taxon>
        <taxon>Trametes</taxon>
    </lineage>
</organism>
<accession>A0ACC1QDD0</accession>